<accession>C7NFD2</accession>
<dbReference type="GO" id="GO:0016052">
    <property type="term" value="P:carbohydrate catabolic process"/>
    <property type="evidence" value="ECO:0007669"/>
    <property type="project" value="TreeGrafter"/>
</dbReference>
<dbReference type="InterPro" id="IPR028581">
    <property type="entry name" value="DeoC_typeI"/>
</dbReference>
<evidence type="ECO:0000256" key="4">
    <source>
        <dbReference type="ARBA" id="ARBA00023270"/>
    </source>
</evidence>
<dbReference type="KEGG" id="kse:Ksed_08130"/>
<evidence type="ECO:0000256" key="6">
    <source>
        <dbReference type="ARBA" id="ARBA00056337"/>
    </source>
</evidence>
<dbReference type="Gene3D" id="3.20.20.70">
    <property type="entry name" value="Aldolase class I"/>
    <property type="match status" value="1"/>
</dbReference>
<feature type="active site" description="Proton donor/acceptor" evidence="7">
    <location>
        <position position="115"/>
    </location>
</feature>
<dbReference type="STRING" id="478801.Ksed_08130"/>
<protein>
    <recommendedName>
        <fullName evidence="7">Deoxyribose-phosphate aldolase</fullName>
        <shortName evidence="7">DERA</shortName>
        <ecNumber evidence="7">4.1.2.4</ecNumber>
    </recommendedName>
    <alternativeName>
        <fullName evidence="7">2-deoxy-D-ribose 5-phosphate aldolase</fullName>
    </alternativeName>
    <alternativeName>
        <fullName evidence="7">Phosphodeoxyriboaldolase</fullName>
        <shortName evidence="7">Deoxyriboaldolase</shortName>
    </alternativeName>
</protein>
<dbReference type="AlphaFoldDB" id="C7NFD2"/>
<dbReference type="InterPro" id="IPR002915">
    <property type="entry name" value="DeoC/FbaB/LacD_aldolase"/>
</dbReference>
<dbReference type="NCBIfam" id="TIGR00126">
    <property type="entry name" value="deoC"/>
    <property type="match status" value="1"/>
</dbReference>
<dbReference type="GO" id="GO:0005737">
    <property type="term" value="C:cytoplasm"/>
    <property type="evidence" value="ECO:0007669"/>
    <property type="project" value="UniProtKB-SubCell"/>
</dbReference>
<dbReference type="GO" id="GO:0009264">
    <property type="term" value="P:deoxyribonucleotide catabolic process"/>
    <property type="evidence" value="ECO:0007669"/>
    <property type="project" value="UniProtKB-UniRule"/>
</dbReference>
<dbReference type="RefSeq" id="WP_012802282.1">
    <property type="nucleotide sequence ID" value="NC_013169.1"/>
</dbReference>
<keyword evidence="4 7" id="KW-0704">Schiff base</keyword>
<keyword evidence="2 7" id="KW-0963">Cytoplasm</keyword>
<reference evidence="8 9" key="1">
    <citation type="journal article" date="2009" name="Stand. Genomic Sci.">
        <title>Complete genome sequence of Kytococcus sedentarius type strain (541).</title>
        <authorList>
            <person name="Sims D."/>
            <person name="Brettin T."/>
            <person name="Detter J.C."/>
            <person name="Han C."/>
            <person name="Lapidus A."/>
            <person name="Copeland A."/>
            <person name="Glavina Del Rio T."/>
            <person name="Nolan M."/>
            <person name="Chen F."/>
            <person name="Lucas S."/>
            <person name="Tice H."/>
            <person name="Cheng J.F."/>
            <person name="Bruce D."/>
            <person name="Goodwin L."/>
            <person name="Pitluck S."/>
            <person name="Ovchinnikova G."/>
            <person name="Pati A."/>
            <person name="Ivanova N."/>
            <person name="Mavrommatis K."/>
            <person name="Chen A."/>
            <person name="Palaniappan K."/>
            <person name="D'haeseleer P."/>
            <person name="Chain P."/>
            <person name="Bristow J."/>
            <person name="Eisen J.A."/>
            <person name="Markowitz V."/>
            <person name="Hugenholtz P."/>
            <person name="Schneider S."/>
            <person name="Goker M."/>
            <person name="Pukall R."/>
            <person name="Kyrpides N.C."/>
            <person name="Klenk H.P."/>
        </authorList>
    </citation>
    <scope>NUCLEOTIDE SEQUENCE [LARGE SCALE GENOMIC DNA]</scope>
    <source>
        <strain evidence="9">ATCC 14392 / DSM 20547 / JCM 11482 / CCUG 33030 / NBRC 15357 / NCTC 11040 / CCM 314 / 541</strain>
    </source>
</reference>
<dbReference type="GO" id="GO:0004139">
    <property type="term" value="F:deoxyribose-phosphate aldolase activity"/>
    <property type="evidence" value="ECO:0007669"/>
    <property type="project" value="UniProtKB-UniRule"/>
</dbReference>
<evidence type="ECO:0000256" key="2">
    <source>
        <dbReference type="ARBA" id="ARBA00022490"/>
    </source>
</evidence>
<name>C7NFD2_KYTSD</name>
<comment type="pathway">
    <text evidence="7">Carbohydrate degradation; 2-deoxy-D-ribose 1-phosphate degradation; D-glyceraldehyde 3-phosphate and acetaldehyde from 2-deoxy-alpha-D-ribose 1-phosphate: step 2/2.</text>
</comment>
<dbReference type="PANTHER" id="PTHR10889:SF1">
    <property type="entry name" value="DEOXYRIBOSE-PHOSPHATE ALDOLASE"/>
    <property type="match status" value="1"/>
</dbReference>
<evidence type="ECO:0000256" key="1">
    <source>
        <dbReference type="ARBA" id="ARBA00010936"/>
    </source>
</evidence>
<comment type="catalytic activity">
    <reaction evidence="5 7">
        <text>2-deoxy-D-ribose 5-phosphate = D-glyceraldehyde 3-phosphate + acetaldehyde</text>
        <dbReference type="Rhea" id="RHEA:12821"/>
        <dbReference type="ChEBI" id="CHEBI:15343"/>
        <dbReference type="ChEBI" id="CHEBI:59776"/>
        <dbReference type="ChEBI" id="CHEBI:62877"/>
        <dbReference type="EC" id="4.1.2.4"/>
    </reaction>
</comment>
<sequence length="269" mass="27654">MTARFAPGTELTLQQVADLFDHALLKPELTTDDVRSGVAEVAALNAFSVCVRPSDITLAVEAIAATTAQGAGEGDGQPSRTTVCTVIGFPHGTTSTAAKVAEAEQAVADGATELDMVLNIGRLRSGQVDAVREDIAAVVEAGHAHDVPVKVIFETALLDDAQKEAACRASAEAGADFVKTSTGFAGGGATLPDVRLMRANSPETVQVKASGGVRDVDTLLAMLAEGVTRIGTSSTSALLAEARERLAAGTLVVPEPADTLDTPERDSLY</sequence>
<comment type="similarity">
    <text evidence="1 7">Belongs to the DeoC/FbaB aldolase family. DeoC type 1 subfamily.</text>
</comment>
<dbReference type="GO" id="GO:0006018">
    <property type="term" value="P:2-deoxyribose 1-phosphate catabolic process"/>
    <property type="evidence" value="ECO:0007669"/>
    <property type="project" value="UniProtKB-UniRule"/>
</dbReference>
<gene>
    <name evidence="7" type="primary">deoC</name>
    <name evidence="8" type="ordered locus">Ksed_08130</name>
</gene>
<evidence type="ECO:0000256" key="3">
    <source>
        <dbReference type="ARBA" id="ARBA00023239"/>
    </source>
</evidence>
<dbReference type="PANTHER" id="PTHR10889">
    <property type="entry name" value="DEOXYRIBOSE-PHOSPHATE ALDOLASE"/>
    <property type="match status" value="1"/>
</dbReference>
<dbReference type="HOGENOM" id="CLU_053595_0_2_11"/>
<dbReference type="InterPro" id="IPR013785">
    <property type="entry name" value="Aldolase_TIM"/>
</dbReference>
<keyword evidence="9" id="KW-1185">Reference proteome</keyword>
<dbReference type="HAMAP" id="MF_00114">
    <property type="entry name" value="DeoC_type1"/>
    <property type="match status" value="1"/>
</dbReference>
<dbReference type="eggNOG" id="COG0274">
    <property type="taxonomic scope" value="Bacteria"/>
</dbReference>
<dbReference type="Pfam" id="PF01791">
    <property type="entry name" value="DeoC"/>
    <property type="match status" value="1"/>
</dbReference>
<dbReference type="InterPro" id="IPR011343">
    <property type="entry name" value="DeoC"/>
</dbReference>
<evidence type="ECO:0000256" key="7">
    <source>
        <dbReference type="HAMAP-Rule" id="MF_00114"/>
    </source>
</evidence>
<comment type="function">
    <text evidence="6 7">Catalyzes a reversible aldol reaction between acetaldehyde and D-glyceraldehyde 3-phosphate to generate 2-deoxy-D-ribose 5-phosphate.</text>
</comment>
<organism evidence="8 9">
    <name type="scientific">Kytococcus sedentarius (strain ATCC 14392 / DSM 20547 / JCM 11482 / CCUG 33030 / NBRC 15357 / NCTC 11040 / CCM 314 / 541)</name>
    <name type="common">Micrococcus sedentarius</name>
    <dbReference type="NCBI Taxonomy" id="478801"/>
    <lineage>
        <taxon>Bacteria</taxon>
        <taxon>Bacillati</taxon>
        <taxon>Actinomycetota</taxon>
        <taxon>Actinomycetes</taxon>
        <taxon>Micrococcales</taxon>
        <taxon>Kytococcaceae</taxon>
        <taxon>Kytococcus</taxon>
    </lineage>
</organism>
<dbReference type="EMBL" id="CP001686">
    <property type="protein sequence ID" value="ACV05867.1"/>
    <property type="molecule type" value="Genomic_DNA"/>
</dbReference>
<dbReference type="UniPathway" id="UPA00002">
    <property type="reaction ID" value="UER00468"/>
</dbReference>
<dbReference type="SUPFAM" id="SSF51569">
    <property type="entry name" value="Aldolase"/>
    <property type="match status" value="1"/>
</dbReference>
<keyword evidence="3 7" id="KW-0456">Lyase</keyword>
<evidence type="ECO:0000256" key="5">
    <source>
        <dbReference type="ARBA" id="ARBA00048791"/>
    </source>
</evidence>
<comment type="subcellular location">
    <subcellularLocation>
        <location evidence="7">Cytoplasm</location>
    </subcellularLocation>
</comment>
<dbReference type="EC" id="4.1.2.4" evidence="7"/>
<dbReference type="PIRSF" id="PIRSF001357">
    <property type="entry name" value="DeoC"/>
    <property type="match status" value="1"/>
</dbReference>
<dbReference type="CDD" id="cd00959">
    <property type="entry name" value="DeoC"/>
    <property type="match status" value="1"/>
</dbReference>
<proteinExistence type="inferred from homology"/>
<feature type="active site" description="Proton donor/acceptor" evidence="7">
    <location>
        <position position="208"/>
    </location>
</feature>
<dbReference type="FunFam" id="3.20.20.70:FF:000044">
    <property type="entry name" value="Deoxyribose-phosphate aldolase"/>
    <property type="match status" value="1"/>
</dbReference>
<feature type="active site" description="Schiff-base intermediate with acetaldehyde" evidence="7">
    <location>
        <position position="179"/>
    </location>
</feature>
<dbReference type="SMART" id="SM01133">
    <property type="entry name" value="DeoC"/>
    <property type="match status" value="1"/>
</dbReference>
<dbReference type="Proteomes" id="UP000006666">
    <property type="component" value="Chromosome"/>
</dbReference>
<evidence type="ECO:0000313" key="8">
    <source>
        <dbReference type="EMBL" id="ACV05867.1"/>
    </source>
</evidence>
<evidence type="ECO:0000313" key="9">
    <source>
        <dbReference type="Proteomes" id="UP000006666"/>
    </source>
</evidence>